<evidence type="ECO:0000313" key="2">
    <source>
        <dbReference type="RefSeq" id="XP_070139308.1"/>
    </source>
</evidence>
<sequence length="105" mass="12729">MFKRENGYKPWLINNKLDCCRFWRKHYDPFYKIVASLLSEFTNMNHTCPYVGPQILKGFYLKPELLLLPFPMGNYMLSLRWYYDKRLQVDTNVSFEFIEDLKTGK</sequence>
<dbReference type="PANTHER" id="PTHR20898:SF0">
    <property type="entry name" value="DAEDALUS ON 3-RELATED"/>
    <property type="match status" value="1"/>
</dbReference>
<dbReference type="GeneID" id="108076854"/>
<accession>A0ABM4G9C2</accession>
<evidence type="ECO:0000313" key="1">
    <source>
        <dbReference type="Proteomes" id="UP001652661"/>
    </source>
</evidence>
<dbReference type="InterPro" id="IPR010512">
    <property type="entry name" value="DUF1091"/>
</dbReference>
<reference evidence="1" key="1">
    <citation type="submission" date="2025-05" db="UniProtKB">
        <authorList>
            <consortium name="RefSeq"/>
        </authorList>
    </citation>
    <scope>NUCLEOTIDE SEQUENCE [LARGE SCALE GENOMIC DNA]</scope>
    <source>
        <strain evidence="1">14028-0561.14</strain>
    </source>
</reference>
<organism evidence="1 2">
    <name type="scientific">Drosophila kikkawai</name>
    <name type="common">Fruit fly</name>
    <dbReference type="NCBI Taxonomy" id="30033"/>
    <lineage>
        <taxon>Eukaryota</taxon>
        <taxon>Metazoa</taxon>
        <taxon>Ecdysozoa</taxon>
        <taxon>Arthropoda</taxon>
        <taxon>Hexapoda</taxon>
        <taxon>Insecta</taxon>
        <taxon>Pterygota</taxon>
        <taxon>Neoptera</taxon>
        <taxon>Endopterygota</taxon>
        <taxon>Diptera</taxon>
        <taxon>Brachycera</taxon>
        <taxon>Muscomorpha</taxon>
        <taxon>Ephydroidea</taxon>
        <taxon>Drosophilidae</taxon>
        <taxon>Drosophila</taxon>
        <taxon>Sophophora</taxon>
    </lineage>
</organism>
<dbReference type="PANTHER" id="PTHR20898">
    <property type="entry name" value="DAEDALUS ON 3-RELATED-RELATED"/>
    <property type="match status" value="1"/>
</dbReference>
<proteinExistence type="predicted"/>
<keyword evidence="1" id="KW-1185">Reference proteome</keyword>
<protein>
    <submittedName>
        <fullName evidence="2">Uncharacterized protein isoform X2</fullName>
    </submittedName>
</protein>
<dbReference type="Proteomes" id="UP001652661">
    <property type="component" value="Chromosome 2L"/>
</dbReference>
<dbReference type="SMART" id="SM00697">
    <property type="entry name" value="DM8"/>
    <property type="match status" value="1"/>
</dbReference>
<dbReference type="Pfam" id="PF06477">
    <property type="entry name" value="DUF1091"/>
    <property type="match status" value="1"/>
</dbReference>
<reference evidence="2" key="2">
    <citation type="submission" date="2025-08" db="UniProtKB">
        <authorList>
            <consortium name="RefSeq"/>
        </authorList>
    </citation>
    <scope>IDENTIFICATION</scope>
    <source>
        <strain evidence="2">14028-0561.14</strain>
        <tissue evidence="2">Whole fly</tissue>
    </source>
</reference>
<dbReference type="RefSeq" id="XP_070139308.1">
    <property type="nucleotide sequence ID" value="XM_070283207.1"/>
</dbReference>
<gene>
    <name evidence="2" type="primary">LOC108076854</name>
</gene>
<name>A0ABM4G9C2_DROKI</name>